<dbReference type="EMBL" id="JAMPJT010000005">
    <property type="protein sequence ID" value="MCV9879004.1"/>
    <property type="molecule type" value="Genomic_DNA"/>
</dbReference>
<feature type="domain" description="HTH luxR-type" evidence="4">
    <location>
        <begin position="173"/>
        <end position="238"/>
    </location>
</feature>
<evidence type="ECO:0000313" key="7">
    <source>
        <dbReference type="Proteomes" id="UP001165568"/>
    </source>
</evidence>
<dbReference type="Proteomes" id="UP001165568">
    <property type="component" value="Unassembled WGS sequence"/>
</dbReference>
<reference evidence="5" key="1">
    <citation type="submission" date="2022-04" db="EMBL/GenBank/DDBJ databases">
        <title>Brenneria sp. isolated from walnut trees in Serbia.</title>
        <authorList>
            <person name="Gasic K."/>
            <person name="Zlatkovic N."/>
            <person name="Kuzmanovic N."/>
        </authorList>
    </citation>
    <scope>NUCLEOTIDE SEQUENCE</scope>
    <source>
        <strain evidence="6">KBI 423</strain>
        <strain evidence="5">KBI 447</strain>
    </source>
</reference>
<comment type="caution">
    <text evidence="5">The sequence shown here is derived from an EMBL/GenBank/DDBJ whole genome shotgun (WGS) entry which is preliminary data.</text>
</comment>
<dbReference type="RefSeq" id="WP_264090020.1">
    <property type="nucleotide sequence ID" value="NZ_JAMPJT010000005.1"/>
</dbReference>
<organism evidence="5 8">
    <name type="scientific">Brenneria izbisi</name>
    <dbReference type="NCBI Taxonomy" id="2939450"/>
    <lineage>
        <taxon>Bacteria</taxon>
        <taxon>Pseudomonadati</taxon>
        <taxon>Pseudomonadota</taxon>
        <taxon>Gammaproteobacteria</taxon>
        <taxon>Enterobacterales</taxon>
        <taxon>Pectobacteriaceae</taxon>
        <taxon>Brenneria</taxon>
    </lineage>
</organism>
<dbReference type="InterPro" id="IPR036693">
    <property type="entry name" value="TF_LuxR_autoind-bd_dom_sf"/>
</dbReference>
<dbReference type="PANTHER" id="PTHR44688:SF16">
    <property type="entry name" value="DNA-BINDING TRANSCRIPTIONAL ACTIVATOR DEVR_DOSR"/>
    <property type="match status" value="1"/>
</dbReference>
<dbReference type="Gene3D" id="1.10.10.10">
    <property type="entry name" value="Winged helix-like DNA-binding domain superfamily/Winged helix DNA-binding domain"/>
    <property type="match status" value="1"/>
</dbReference>
<dbReference type="GO" id="GO:0003677">
    <property type="term" value="F:DNA binding"/>
    <property type="evidence" value="ECO:0007669"/>
    <property type="project" value="UniProtKB-KW"/>
</dbReference>
<dbReference type="PROSITE" id="PS50043">
    <property type="entry name" value="HTH_LUXR_2"/>
    <property type="match status" value="1"/>
</dbReference>
<dbReference type="Pfam" id="PF03472">
    <property type="entry name" value="Autoind_bind"/>
    <property type="match status" value="1"/>
</dbReference>
<dbReference type="InterPro" id="IPR016032">
    <property type="entry name" value="Sig_transdc_resp-reg_C-effctor"/>
</dbReference>
<proteinExistence type="predicted"/>
<accession>A0AA41XX88</accession>
<dbReference type="InterPro" id="IPR036388">
    <property type="entry name" value="WH-like_DNA-bd_sf"/>
</dbReference>
<evidence type="ECO:0000313" key="8">
    <source>
        <dbReference type="Proteomes" id="UP001165569"/>
    </source>
</evidence>
<gene>
    <name evidence="5" type="ORF">NC803_09090</name>
    <name evidence="6" type="ORF">NC856_08605</name>
</gene>
<keyword evidence="1" id="KW-0805">Transcription regulation</keyword>
<evidence type="ECO:0000256" key="3">
    <source>
        <dbReference type="ARBA" id="ARBA00023163"/>
    </source>
</evidence>
<evidence type="ECO:0000313" key="5">
    <source>
        <dbReference type="EMBL" id="MCV9879004.1"/>
    </source>
</evidence>
<dbReference type="SUPFAM" id="SSF46894">
    <property type="entry name" value="C-terminal effector domain of the bipartite response regulators"/>
    <property type="match status" value="1"/>
</dbReference>
<dbReference type="InterPro" id="IPR005143">
    <property type="entry name" value="TF_LuxR_autoind-bd_dom"/>
</dbReference>
<dbReference type="Gene3D" id="3.30.450.80">
    <property type="entry name" value="Transcription factor LuxR-like, autoinducer-binding domain"/>
    <property type="match status" value="1"/>
</dbReference>
<dbReference type="SUPFAM" id="SSF75516">
    <property type="entry name" value="Pheromone-binding domain of LuxR-like quorum-sensing transcription factors"/>
    <property type="match status" value="1"/>
</dbReference>
<name>A0AA41XX88_9GAMM</name>
<dbReference type="PRINTS" id="PR00038">
    <property type="entry name" value="HTHLUXR"/>
</dbReference>
<dbReference type="GO" id="GO:0006355">
    <property type="term" value="P:regulation of DNA-templated transcription"/>
    <property type="evidence" value="ECO:0007669"/>
    <property type="project" value="InterPro"/>
</dbReference>
<keyword evidence="3" id="KW-0804">Transcription</keyword>
<dbReference type="Proteomes" id="UP001165569">
    <property type="component" value="Unassembled WGS sequence"/>
</dbReference>
<dbReference type="InterPro" id="IPR000792">
    <property type="entry name" value="Tscrpt_reg_LuxR_C"/>
</dbReference>
<dbReference type="PANTHER" id="PTHR44688">
    <property type="entry name" value="DNA-BINDING TRANSCRIPTIONAL ACTIVATOR DEVR_DOSR"/>
    <property type="match status" value="1"/>
</dbReference>
<keyword evidence="2" id="KW-0238">DNA-binding</keyword>
<dbReference type="AlphaFoldDB" id="A0AA41XX88"/>
<dbReference type="EMBL" id="JAMPJU010000005">
    <property type="protein sequence ID" value="MCV9882332.1"/>
    <property type="molecule type" value="Genomic_DNA"/>
</dbReference>
<dbReference type="PROSITE" id="PS00622">
    <property type="entry name" value="HTH_LUXR_1"/>
    <property type="match status" value="1"/>
</dbReference>
<dbReference type="CDD" id="cd06170">
    <property type="entry name" value="LuxR_C_like"/>
    <property type="match status" value="1"/>
</dbReference>
<evidence type="ECO:0000256" key="1">
    <source>
        <dbReference type="ARBA" id="ARBA00023015"/>
    </source>
</evidence>
<keyword evidence="7" id="KW-1185">Reference proteome</keyword>
<evidence type="ECO:0000313" key="6">
    <source>
        <dbReference type="EMBL" id="MCV9882332.1"/>
    </source>
</evidence>
<sequence length="244" mass="28340">MSLLFSNNEIISRVTKKFFEEHLMPYKGIKFSYMILNKKNPSEIIITTNYPDEWVNIYKENNYQQIDPVIFAAFNKISPFFWEESLIIKARIKLSKIFNLSKKYNVTHGYTFVLHDNSNNLVTLSIIMNGPEVESMKNIIEEEKDTLQMLLITAYEKTISLCKEMAKNSEENTLNDKIMFSPRENEILYWASMGKTYQEVALILGIKTSTVKFHIGNVIKKLGVLNAKHAIRLGIELHLIKPVH</sequence>
<evidence type="ECO:0000256" key="2">
    <source>
        <dbReference type="ARBA" id="ARBA00023125"/>
    </source>
</evidence>
<dbReference type="Pfam" id="PF00196">
    <property type="entry name" value="GerE"/>
    <property type="match status" value="1"/>
</dbReference>
<evidence type="ECO:0000259" key="4">
    <source>
        <dbReference type="PROSITE" id="PS50043"/>
    </source>
</evidence>
<dbReference type="SMART" id="SM00421">
    <property type="entry name" value="HTH_LUXR"/>
    <property type="match status" value="1"/>
</dbReference>
<protein>
    <submittedName>
        <fullName evidence="5">LuxR family transcriptional regulator</fullName>
    </submittedName>
</protein>